<keyword evidence="2" id="KW-1185">Reference proteome</keyword>
<evidence type="ECO:0000313" key="1">
    <source>
        <dbReference type="EMBL" id="GHI71068.1"/>
    </source>
</evidence>
<dbReference type="EMBL" id="BNEC01000005">
    <property type="protein sequence ID" value="GHI71068.1"/>
    <property type="molecule type" value="Genomic_DNA"/>
</dbReference>
<organism evidence="1 2">
    <name type="scientific">Streptomyces nojiriensis</name>
    <dbReference type="NCBI Taxonomy" id="66374"/>
    <lineage>
        <taxon>Bacteria</taxon>
        <taxon>Bacillati</taxon>
        <taxon>Actinomycetota</taxon>
        <taxon>Actinomycetes</taxon>
        <taxon>Kitasatosporales</taxon>
        <taxon>Streptomycetaceae</taxon>
        <taxon>Streptomyces</taxon>
    </lineage>
</organism>
<dbReference type="NCBIfam" id="TIGR04268">
    <property type="entry name" value="FxSxx-COOH"/>
    <property type="match status" value="1"/>
</dbReference>
<dbReference type="Proteomes" id="UP000613974">
    <property type="component" value="Unassembled WGS sequence"/>
</dbReference>
<evidence type="ECO:0000313" key="2">
    <source>
        <dbReference type="Proteomes" id="UP000613974"/>
    </source>
</evidence>
<dbReference type="InterPro" id="IPR026334">
    <property type="entry name" value="FxSxx-COOH"/>
</dbReference>
<proteinExistence type="predicted"/>
<sequence>MAVVIHMSIPHGFPKDGAVNTSASPATSSVKAHRVPLGKIDVHTAAAATTLGRVLPAESARPVQAPIFNSAL</sequence>
<accession>A0ABQ3SSF1</accession>
<evidence type="ECO:0008006" key="3">
    <source>
        <dbReference type="Google" id="ProtNLM"/>
    </source>
</evidence>
<reference evidence="2" key="1">
    <citation type="submission" date="2023-07" db="EMBL/GenBank/DDBJ databases">
        <title>Whole genome shotgun sequence of Streptomyces nojiriensis NBRC 13794.</title>
        <authorList>
            <person name="Komaki H."/>
            <person name="Tamura T."/>
        </authorList>
    </citation>
    <scope>NUCLEOTIDE SEQUENCE [LARGE SCALE GENOMIC DNA]</scope>
    <source>
        <strain evidence="2">NBRC 13794</strain>
    </source>
</reference>
<protein>
    <recommendedName>
        <fullName evidence="3">FXSXX-COOH protein</fullName>
    </recommendedName>
</protein>
<comment type="caution">
    <text evidence="1">The sequence shown here is derived from an EMBL/GenBank/DDBJ whole genome shotgun (WGS) entry which is preliminary data.</text>
</comment>
<gene>
    <name evidence="1" type="ORF">Snoj_49860</name>
</gene>
<name>A0ABQ3SSF1_9ACTN</name>